<accession>A0A445L7E3</accession>
<comment type="function">
    <text evidence="4">Dirigent proteins impart stereoselectivity on the phenoxy radical-coupling reaction, yielding optically active lignans from two molecules of coniferyl alcohol in the biosynthesis of lignans, flavonolignans, and alkaloids and thus plays a central role in plant secondary metabolism.</text>
</comment>
<reference evidence="5 6" key="1">
    <citation type="submission" date="2018-09" db="EMBL/GenBank/DDBJ databases">
        <title>A high-quality reference genome of wild soybean provides a powerful tool to mine soybean genomes.</title>
        <authorList>
            <person name="Xie M."/>
            <person name="Chung C.Y.L."/>
            <person name="Li M.-W."/>
            <person name="Wong F.-L."/>
            <person name="Chan T.-F."/>
            <person name="Lam H.-M."/>
        </authorList>
    </citation>
    <scope>NUCLEOTIDE SEQUENCE [LARGE SCALE GENOMIC DNA]</scope>
    <source>
        <strain evidence="6">cv. W05</strain>
        <tissue evidence="5">Hypocotyl of etiolated seedlings</tissue>
    </source>
</reference>
<dbReference type="EMBL" id="QZWG01000003">
    <property type="protein sequence ID" value="RZC19085.1"/>
    <property type="molecule type" value="Genomic_DNA"/>
</dbReference>
<dbReference type="GO" id="GO:0009699">
    <property type="term" value="P:phenylpropanoid biosynthetic process"/>
    <property type="evidence" value="ECO:0007669"/>
    <property type="project" value="UniProtKB-ARBA"/>
</dbReference>
<evidence type="ECO:0000256" key="3">
    <source>
        <dbReference type="ARBA" id="ARBA00022525"/>
    </source>
</evidence>
<evidence type="ECO:0000313" key="5">
    <source>
        <dbReference type="EMBL" id="RZC19085.1"/>
    </source>
</evidence>
<keyword evidence="3 4" id="KW-0964">Secreted</keyword>
<dbReference type="InterPro" id="IPR044859">
    <property type="entry name" value="Allene_oxi_cyc_Dirigent"/>
</dbReference>
<dbReference type="PANTHER" id="PTHR21495">
    <property type="entry name" value="NUCLEOPORIN-RELATED"/>
    <property type="match status" value="1"/>
</dbReference>
<comment type="subcellular location">
    <subcellularLocation>
        <location evidence="4">Secreted</location>
        <location evidence="4">Extracellular space</location>
        <location evidence="4">Apoplast</location>
    </subcellularLocation>
</comment>
<dbReference type="Gramene" id="XM_028368580.1">
    <property type="protein sequence ID" value="XP_028224381.1"/>
    <property type="gene ID" value="LOC114406037"/>
</dbReference>
<evidence type="ECO:0000256" key="2">
    <source>
        <dbReference type="ARBA" id="ARBA00011738"/>
    </source>
</evidence>
<evidence type="ECO:0000256" key="4">
    <source>
        <dbReference type="RuleBase" id="RU363099"/>
    </source>
</evidence>
<comment type="subunit">
    <text evidence="2 4">Homodimer.</text>
</comment>
<gene>
    <name evidence="5" type="ORF">D0Y65_006067</name>
</gene>
<dbReference type="AlphaFoldDB" id="A0A445L7E3"/>
<dbReference type="Gene3D" id="2.40.480.10">
    <property type="entry name" value="Allene oxide cyclase-like"/>
    <property type="match status" value="1"/>
</dbReference>
<evidence type="ECO:0000313" key="6">
    <source>
        <dbReference type="Proteomes" id="UP000289340"/>
    </source>
</evidence>
<keyword evidence="6" id="KW-1185">Reference proteome</keyword>
<dbReference type="GO" id="GO:0048046">
    <property type="term" value="C:apoplast"/>
    <property type="evidence" value="ECO:0007669"/>
    <property type="project" value="UniProtKB-SubCell"/>
</dbReference>
<proteinExistence type="inferred from homology"/>
<dbReference type="SMR" id="A0A445L7E3"/>
<comment type="similarity">
    <text evidence="1 4">Belongs to the plant dirigent protein family.</text>
</comment>
<keyword evidence="4" id="KW-0052">Apoplast</keyword>
<dbReference type="Proteomes" id="UP000289340">
    <property type="component" value="Chromosome 3"/>
</dbReference>
<protein>
    <recommendedName>
        <fullName evidence="4">Dirigent protein</fullName>
    </recommendedName>
</protein>
<name>A0A445L7E3_GLYSO</name>
<comment type="caution">
    <text evidence="5">The sequence shown here is derived from an EMBL/GenBank/DDBJ whole genome shotgun (WGS) entry which is preliminary data.</text>
</comment>
<organism evidence="5 6">
    <name type="scientific">Glycine soja</name>
    <name type="common">Wild soybean</name>
    <dbReference type="NCBI Taxonomy" id="3848"/>
    <lineage>
        <taxon>Eukaryota</taxon>
        <taxon>Viridiplantae</taxon>
        <taxon>Streptophyta</taxon>
        <taxon>Embryophyta</taxon>
        <taxon>Tracheophyta</taxon>
        <taxon>Spermatophyta</taxon>
        <taxon>Magnoliopsida</taxon>
        <taxon>eudicotyledons</taxon>
        <taxon>Gunneridae</taxon>
        <taxon>Pentapetalae</taxon>
        <taxon>rosids</taxon>
        <taxon>fabids</taxon>
        <taxon>Fabales</taxon>
        <taxon>Fabaceae</taxon>
        <taxon>Papilionoideae</taxon>
        <taxon>50 kb inversion clade</taxon>
        <taxon>NPAAA clade</taxon>
        <taxon>indigoferoid/millettioid clade</taxon>
        <taxon>Phaseoleae</taxon>
        <taxon>Glycine</taxon>
        <taxon>Glycine subgen. Soja</taxon>
    </lineage>
</organism>
<sequence length="218" mass="24345">MLLPPYKYPCIHITLFTQSTSSNYNTHQRTMATQFLKSLLLLSTLTLTISAEYTGFVGTIDPKSIGIKHKKTLSHFRFYWHEVFSGENPTSVRIIPALPKYNTTTTFGSVGIFDNALTVGPEVYSKVVGKAEGLFASTSQTQLDLLLIFNFALTQGKYNGSTITFTGRSPLSEKVRELPIVGGSGVFKFATGYIESRTLSFDPQTRNNTVQFDVYIYY</sequence>
<dbReference type="Pfam" id="PF03018">
    <property type="entry name" value="Dirigent"/>
    <property type="match status" value="1"/>
</dbReference>
<dbReference type="InterPro" id="IPR004265">
    <property type="entry name" value="Dirigent"/>
</dbReference>
<evidence type="ECO:0000256" key="1">
    <source>
        <dbReference type="ARBA" id="ARBA00010746"/>
    </source>
</evidence>